<keyword evidence="2" id="KW-1185">Reference proteome</keyword>
<gene>
    <name evidence="1" type="ORF">LTR37_010326</name>
</gene>
<dbReference type="Proteomes" id="UP001281147">
    <property type="component" value="Unassembled WGS sequence"/>
</dbReference>
<name>A0ACC3N5F4_9PEZI</name>
<dbReference type="EMBL" id="JAUTXU010000084">
    <property type="protein sequence ID" value="KAK3710483.1"/>
    <property type="molecule type" value="Genomic_DNA"/>
</dbReference>
<comment type="caution">
    <text evidence="1">The sequence shown here is derived from an EMBL/GenBank/DDBJ whole genome shotgun (WGS) entry which is preliminary data.</text>
</comment>
<evidence type="ECO:0000313" key="2">
    <source>
        <dbReference type="Proteomes" id="UP001281147"/>
    </source>
</evidence>
<evidence type="ECO:0000313" key="1">
    <source>
        <dbReference type="EMBL" id="KAK3710483.1"/>
    </source>
</evidence>
<organism evidence="1 2">
    <name type="scientific">Vermiconidia calcicola</name>
    <dbReference type="NCBI Taxonomy" id="1690605"/>
    <lineage>
        <taxon>Eukaryota</taxon>
        <taxon>Fungi</taxon>
        <taxon>Dikarya</taxon>
        <taxon>Ascomycota</taxon>
        <taxon>Pezizomycotina</taxon>
        <taxon>Dothideomycetes</taxon>
        <taxon>Dothideomycetidae</taxon>
        <taxon>Mycosphaerellales</taxon>
        <taxon>Extremaceae</taxon>
        <taxon>Vermiconidia</taxon>
    </lineage>
</organism>
<reference evidence="1" key="1">
    <citation type="submission" date="2023-07" db="EMBL/GenBank/DDBJ databases">
        <title>Black Yeasts Isolated from many extreme environments.</title>
        <authorList>
            <person name="Coleine C."/>
            <person name="Stajich J.E."/>
            <person name="Selbmann L."/>
        </authorList>
    </citation>
    <scope>NUCLEOTIDE SEQUENCE</scope>
    <source>
        <strain evidence="1">CCFEE 5714</strain>
    </source>
</reference>
<sequence>MGNELSTQAQAEADEAGKRVDEEIRQGAAVETERLLKVYAERKAARKAEEEKRAAEPQQDTTELEPGEVASEPEPIGIPIRSAESSQQANGASDILASFNPRKEKEVITKEPISKPSRPASEEFLGFGNVPPSQDIQSPARKLPRLDTTEKDTTAGKKDFGNSILKTPNDTRPTTAGSGIGSARPTSAVEKPMSAVTKPADRSALPARETARPGSTKRPTNAFDEERRPGLSGLPKVPKRTAIASPQSPDRSEAQRLPNVGSERPPKWYTQIQPPKKRPRDQSGADVTLSSLRTQMNHCKEAGFGKNETMRNKTFESIRAKLHTVIFCEVTGELLKLHRVLHNDDGLPSIFDTNYDRGIDWPFDIKADAKELYNKWARKVFETNILRGIKFATSKKEGQKGGGDSILPEHKVNAQYWGNGDLQNGQWWPLQICALRDGAHGVSQGGIAGKVGDGAYSVIMSGGVNSAGQKYPDEDYGDIVLYCGTDSDNGAPTDYTQKMLDSIGNNPVRLLRSHKLKSDYAPEKGFRYDGLYDVVSVERLDPANSLRQRHRFRLVRQPGQDRIRFSGPEVRPTQQELDEYKKHQRMSGKAKGLE</sequence>
<protein>
    <submittedName>
        <fullName evidence="1">Uncharacterized protein</fullName>
    </submittedName>
</protein>
<accession>A0ACC3N5F4</accession>
<proteinExistence type="predicted"/>